<reference evidence="1 2" key="1">
    <citation type="journal article" date="2019" name="Commun. Biol.">
        <title>The bagworm genome reveals a unique fibroin gene that provides high tensile strength.</title>
        <authorList>
            <person name="Kono N."/>
            <person name="Nakamura H."/>
            <person name="Ohtoshi R."/>
            <person name="Tomita M."/>
            <person name="Numata K."/>
            <person name="Arakawa K."/>
        </authorList>
    </citation>
    <scope>NUCLEOTIDE SEQUENCE [LARGE SCALE GENOMIC DNA]</scope>
</reference>
<dbReference type="Proteomes" id="UP000299102">
    <property type="component" value="Unassembled WGS sequence"/>
</dbReference>
<comment type="caution">
    <text evidence="1">The sequence shown here is derived from an EMBL/GenBank/DDBJ whole genome shotgun (WGS) entry which is preliminary data.</text>
</comment>
<proteinExistence type="predicted"/>
<name>A0A4C1WBJ9_EUMVA</name>
<organism evidence="1 2">
    <name type="scientific">Eumeta variegata</name>
    <name type="common">Bagworm moth</name>
    <name type="synonym">Eumeta japonica</name>
    <dbReference type="NCBI Taxonomy" id="151549"/>
    <lineage>
        <taxon>Eukaryota</taxon>
        <taxon>Metazoa</taxon>
        <taxon>Ecdysozoa</taxon>
        <taxon>Arthropoda</taxon>
        <taxon>Hexapoda</taxon>
        <taxon>Insecta</taxon>
        <taxon>Pterygota</taxon>
        <taxon>Neoptera</taxon>
        <taxon>Endopterygota</taxon>
        <taxon>Lepidoptera</taxon>
        <taxon>Glossata</taxon>
        <taxon>Ditrysia</taxon>
        <taxon>Tineoidea</taxon>
        <taxon>Psychidae</taxon>
        <taxon>Oiketicinae</taxon>
        <taxon>Eumeta</taxon>
    </lineage>
</organism>
<keyword evidence="2" id="KW-1185">Reference proteome</keyword>
<sequence>MDDNSLRVAMALRLGCNVCEPHLCIYCSTIEANGYHGLTCQRSSGIFPLPPSLKDIIRRAVVTANVPCMLESSGLSRSDGHLMDPLEKWALSDLRVYANTLRDKAEPRVAFTQPTAETARHVGKDNLIYSAGRTHVCLVSRRTHPPKRRWTSLPMNIRKPRGVTSALPTLNKKMISRERRLG</sequence>
<dbReference type="OrthoDB" id="2016582at2759"/>
<evidence type="ECO:0000313" key="2">
    <source>
        <dbReference type="Proteomes" id="UP000299102"/>
    </source>
</evidence>
<protein>
    <submittedName>
        <fullName evidence="1">Uncharacterized protein</fullName>
    </submittedName>
</protein>
<accession>A0A4C1WBJ9</accession>
<dbReference type="EMBL" id="BGZK01000503">
    <property type="protein sequence ID" value="GBP47527.1"/>
    <property type="molecule type" value="Genomic_DNA"/>
</dbReference>
<evidence type="ECO:0000313" key="1">
    <source>
        <dbReference type="EMBL" id="GBP47527.1"/>
    </source>
</evidence>
<gene>
    <name evidence="1" type="ORF">EVAR_30616_1</name>
</gene>
<dbReference type="AlphaFoldDB" id="A0A4C1WBJ9"/>